<keyword evidence="4" id="KW-1185">Reference proteome</keyword>
<evidence type="ECO:0000313" key="4">
    <source>
        <dbReference type="Proteomes" id="UP000541558"/>
    </source>
</evidence>
<accession>A0A8H5C370</accession>
<feature type="transmembrane region" description="Helical" evidence="1">
    <location>
        <begin position="176"/>
        <end position="197"/>
    </location>
</feature>
<keyword evidence="1" id="KW-1133">Transmembrane helix</keyword>
<sequence length="326" mass="36386">MSTISGGVDSTIFSSIIATRTTNYLAVAGDTLVLADYVRTLPDEIQYMWGAKLSIPKVLFFCLRYYLLSALIAGSRFPDALRADITPEDCKRVMDRVDFSINALVAGSEAILYYRVYAFSGQRRRIMLYLVVQCTAILSAAFVLISLAIRTVKYTTYPEYDVGCVPVAGDVSRLGIAFSLLLANIVASMAFMVYIALRKHQQSGFSNGLLTLFYRDSVVYFLFMSLFAILNIVVCFRAPEHYSSIIVQPQAVLHAILSTHMLLHLREWGQRGAENTQDGVYRMGTLHHQHSLQLNEVPSRIHFATRDESAESTEAALWAKPAVTPL</sequence>
<keyword evidence="1" id="KW-0812">Transmembrane</keyword>
<feature type="transmembrane region" description="Helical" evidence="1">
    <location>
        <begin position="218"/>
        <end position="239"/>
    </location>
</feature>
<reference evidence="3 4" key="1">
    <citation type="journal article" date="2020" name="ISME J.">
        <title>Uncovering the hidden diversity of litter-decomposition mechanisms in mushroom-forming fungi.</title>
        <authorList>
            <person name="Floudas D."/>
            <person name="Bentzer J."/>
            <person name="Ahren D."/>
            <person name="Johansson T."/>
            <person name="Persson P."/>
            <person name="Tunlid A."/>
        </authorList>
    </citation>
    <scope>NUCLEOTIDE SEQUENCE [LARGE SCALE GENOMIC DNA]</scope>
    <source>
        <strain evidence="3 4">CBS 175.51</strain>
    </source>
</reference>
<proteinExistence type="predicted"/>
<dbReference type="Pfam" id="PF20151">
    <property type="entry name" value="DUF6533"/>
    <property type="match status" value="1"/>
</dbReference>
<evidence type="ECO:0000256" key="1">
    <source>
        <dbReference type="SAM" id="Phobius"/>
    </source>
</evidence>
<dbReference type="InterPro" id="IPR045340">
    <property type="entry name" value="DUF6533"/>
</dbReference>
<dbReference type="AlphaFoldDB" id="A0A8H5C370"/>
<comment type="caution">
    <text evidence="3">The sequence shown here is derived from an EMBL/GenBank/DDBJ whole genome shotgun (WGS) entry which is preliminary data.</text>
</comment>
<dbReference type="Proteomes" id="UP000541558">
    <property type="component" value="Unassembled WGS sequence"/>
</dbReference>
<protein>
    <recommendedName>
        <fullName evidence="2">DUF6533 domain-containing protein</fullName>
    </recommendedName>
</protein>
<dbReference type="EMBL" id="JAACJK010000070">
    <property type="protein sequence ID" value="KAF5334370.1"/>
    <property type="molecule type" value="Genomic_DNA"/>
</dbReference>
<organism evidence="3 4">
    <name type="scientific">Ephemerocybe angulata</name>
    <dbReference type="NCBI Taxonomy" id="980116"/>
    <lineage>
        <taxon>Eukaryota</taxon>
        <taxon>Fungi</taxon>
        <taxon>Dikarya</taxon>
        <taxon>Basidiomycota</taxon>
        <taxon>Agaricomycotina</taxon>
        <taxon>Agaricomycetes</taxon>
        <taxon>Agaricomycetidae</taxon>
        <taxon>Agaricales</taxon>
        <taxon>Agaricineae</taxon>
        <taxon>Psathyrellaceae</taxon>
        <taxon>Ephemerocybe</taxon>
    </lineage>
</organism>
<feature type="domain" description="DUF6533" evidence="2">
    <location>
        <begin position="24"/>
        <end position="66"/>
    </location>
</feature>
<feature type="transmembrane region" description="Helical" evidence="1">
    <location>
        <begin position="126"/>
        <end position="149"/>
    </location>
</feature>
<dbReference type="OrthoDB" id="2940333at2759"/>
<evidence type="ECO:0000259" key="2">
    <source>
        <dbReference type="Pfam" id="PF20151"/>
    </source>
</evidence>
<keyword evidence="1" id="KW-0472">Membrane</keyword>
<gene>
    <name evidence="3" type="ORF">D9611_013532</name>
</gene>
<evidence type="ECO:0000313" key="3">
    <source>
        <dbReference type="EMBL" id="KAF5334370.1"/>
    </source>
</evidence>
<name>A0A8H5C370_9AGAR</name>